<protein>
    <submittedName>
        <fullName evidence="3">Uncharacterized protein</fullName>
    </submittedName>
</protein>
<keyword evidence="2" id="KW-0472">Membrane</keyword>
<dbReference type="EMBL" id="LT882676">
    <property type="protein sequence ID" value="SMY20675.1"/>
    <property type="molecule type" value="Genomic_DNA"/>
</dbReference>
<sequence>MAPGKARPLSKPSSLPSSAFYPQHRRQRPTSTSTSTPRPQQYTSTMNFSIQLLALATTLFAWGALAIPSAKIDTRDGNDARHNSGSCGTVCGPKVRLGCDCAGYSCVGGLCTTKSI</sequence>
<dbReference type="Proteomes" id="UP000215453">
    <property type="component" value="Chromosome 1"/>
</dbReference>
<accession>A0A1Y6L8F8</accession>
<evidence type="ECO:0000256" key="1">
    <source>
        <dbReference type="SAM" id="MobiDB-lite"/>
    </source>
</evidence>
<name>A0A1Y6L8F8_ZYMTR</name>
<feature type="compositionally biased region" description="Low complexity" evidence="1">
    <location>
        <begin position="29"/>
        <end position="42"/>
    </location>
</feature>
<proteinExistence type="predicted"/>
<feature type="compositionally biased region" description="Low complexity" evidence="1">
    <location>
        <begin position="9"/>
        <end position="18"/>
    </location>
</feature>
<keyword evidence="2" id="KW-1133">Transmembrane helix</keyword>
<feature type="region of interest" description="Disordered" evidence="1">
    <location>
        <begin position="1"/>
        <end position="42"/>
    </location>
</feature>
<evidence type="ECO:0000313" key="3">
    <source>
        <dbReference type="EMBL" id="SMY20675.1"/>
    </source>
</evidence>
<feature type="transmembrane region" description="Helical" evidence="2">
    <location>
        <begin position="48"/>
        <end position="67"/>
    </location>
</feature>
<reference evidence="3 4" key="1">
    <citation type="submission" date="2016-10" db="EMBL/GenBank/DDBJ databases">
        <authorList>
            <person name="Varghese N."/>
        </authorList>
    </citation>
    <scope>NUCLEOTIDE SEQUENCE [LARGE SCALE GENOMIC DNA]</scope>
</reference>
<evidence type="ECO:0000313" key="4">
    <source>
        <dbReference type="Proteomes" id="UP000215453"/>
    </source>
</evidence>
<gene>
    <name evidence="3" type="ORF">ZT1A5_G2110</name>
</gene>
<evidence type="ECO:0000256" key="2">
    <source>
        <dbReference type="SAM" id="Phobius"/>
    </source>
</evidence>
<organism evidence="3 4">
    <name type="scientific">Zymoseptoria tritici ST99CH_1A5</name>
    <dbReference type="NCBI Taxonomy" id="1276529"/>
    <lineage>
        <taxon>Eukaryota</taxon>
        <taxon>Fungi</taxon>
        <taxon>Dikarya</taxon>
        <taxon>Ascomycota</taxon>
        <taxon>Pezizomycotina</taxon>
        <taxon>Dothideomycetes</taxon>
        <taxon>Dothideomycetidae</taxon>
        <taxon>Mycosphaerellales</taxon>
        <taxon>Mycosphaerellaceae</taxon>
        <taxon>Zymoseptoria</taxon>
    </lineage>
</organism>
<keyword evidence="2" id="KW-0812">Transmembrane</keyword>
<dbReference type="AlphaFoldDB" id="A0A1Y6L8F8"/>